<evidence type="ECO:0000256" key="2">
    <source>
        <dbReference type="ARBA" id="ARBA00008852"/>
    </source>
</evidence>
<feature type="transmembrane region" description="Helical" evidence="11">
    <location>
        <begin position="12"/>
        <end position="31"/>
    </location>
</feature>
<dbReference type="InterPro" id="IPR035906">
    <property type="entry name" value="MetI-like_sf"/>
</dbReference>
<dbReference type="Proteomes" id="UP001309705">
    <property type="component" value="Unassembled WGS sequence"/>
</dbReference>
<evidence type="ECO:0000256" key="3">
    <source>
        <dbReference type="ARBA" id="ARBA00011557"/>
    </source>
</evidence>
<dbReference type="RefSeq" id="WP_327618429.1">
    <property type="nucleotide sequence ID" value="NZ_JAYWTM010000011.1"/>
</dbReference>
<comment type="subunit">
    <text evidence="3">The complex is composed of two ATP-binding proteins (UgpC), two transmembrane proteins (UgpA and UgpE) and a solute-binding protein (UgpB).</text>
</comment>
<keyword evidence="4 11" id="KW-0813">Transport</keyword>
<dbReference type="PROSITE" id="PS50928">
    <property type="entry name" value="ABC_TM1"/>
    <property type="match status" value="1"/>
</dbReference>
<protein>
    <recommendedName>
        <fullName evidence="10">sn-glycerol-3-phosphate transport system permease protein UgpA</fullName>
    </recommendedName>
</protein>
<organism evidence="13 14">
    <name type="scientific">Brenneria populi</name>
    <dbReference type="NCBI Taxonomy" id="1505588"/>
    <lineage>
        <taxon>Bacteria</taxon>
        <taxon>Pseudomonadati</taxon>
        <taxon>Pseudomonadota</taxon>
        <taxon>Gammaproteobacteria</taxon>
        <taxon>Enterobacterales</taxon>
        <taxon>Pectobacteriaceae</taxon>
        <taxon>Brenneria</taxon>
    </lineage>
</organism>
<dbReference type="CDD" id="cd06261">
    <property type="entry name" value="TM_PBP2"/>
    <property type="match status" value="1"/>
</dbReference>
<feature type="domain" description="ABC transmembrane type-1" evidence="12">
    <location>
        <begin position="71"/>
        <end position="285"/>
    </location>
</feature>
<dbReference type="EMBL" id="JAYWTM010000011">
    <property type="protein sequence ID" value="MEC5343477.1"/>
    <property type="molecule type" value="Genomic_DNA"/>
</dbReference>
<comment type="caution">
    <text evidence="13">The sequence shown here is derived from an EMBL/GenBank/DDBJ whole genome shotgun (WGS) entry which is preliminary data.</text>
</comment>
<evidence type="ECO:0000256" key="11">
    <source>
        <dbReference type="RuleBase" id="RU363032"/>
    </source>
</evidence>
<evidence type="ECO:0000256" key="5">
    <source>
        <dbReference type="ARBA" id="ARBA00022475"/>
    </source>
</evidence>
<dbReference type="PANTHER" id="PTHR43227">
    <property type="entry name" value="BLL4140 PROTEIN"/>
    <property type="match status" value="1"/>
</dbReference>
<evidence type="ECO:0000256" key="4">
    <source>
        <dbReference type="ARBA" id="ARBA00022448"/>
    </source>
</evidence>
<feature type="transmembrane region" description="Helical" evidence="11">
    <location>
        <begin position="108"/>
        <end position="129"/>
    </location>
</feature>
<comment type="subcellular location">
    <subcellularLocation>
        <location evidence="1">Cell inner membrane</location>
        <topology evidence="1">Multi-pass membrane protein</topology>
    </subcellularLocation>
    <subcellularLocation>
        <location evidence="11">Cell membrane</location>
        <topology evidence="11">Multi-pass membrane protein</topology>
    </subcellularLocation>
</comment>
<proteinExistence type="inferred from homology"/>
<dbReference type="Gene3D" id="1.10.3720.10">
    <property type="entry name" value="MetI-like"/>
    <property type="match status" value="1"/>
</dbReference>
<keyword evidence="9 11" id="KW-0472">Membrane</keyword>
<feature type="transmembrane region" description="Helical" evidence="11">
    <location>
        <begin position="156"/>
        <end position="180"/>
    </location>
</feature>
<comment type="similarity">
    <text evidence="2">Belongs to the binding-protein-dependent transport system permease family. UgpAE subfamily.</text>
</comment>
<evidence type="ECO:0000259" key="12">
    <source>
        <dbReference type="PROSITE" id="PS50928"/>
    </source>
</evidence>
<dbReference type="Pfam" id="PF00528">
    <property type="entry name" value="BPD_transp_1"/>
    <property type="match status" value="1"/>
</dbReference>
<feature type="transmembrane region" description="Helical" evidence="11">
    <location>
        <begin position="268"/>
        <end position="289"/>
    </location>
</feature>
<feature type="transmembrane region" description="Helical" evidence="11">
    <location>
        <begin position="75"/>
        <end position="96"/>
    </location>
</feature>
<evidence type="ECO:0000256" key="10">
    <source>
        <dbReference type="ARBA" id="ARBA00040780"/>
    </source>
</evidence>
<evidence type="ECO:0000313" key="14">
    <source>
        <dbReference type="Proteomes" id="UP001309705"/>
    </source>
</evidence>
<evidence type="ECO:0000256" key="8">
    <source>
        <dbReference type="ARBA" id="ARBA00022989"/>
    </source>
</evidence>
<evidence type="ECO:0000256" key="7">
    <source>
        <dbReference type="ARBA" id="ARBA00022692"/>
    </source>
</evidence>
<evidence type="ECO:0000256" key="1">
    <source>
        <dbReference type="ARBA" id="ARBA00004429"/>
    </source>
</evidence>
<accession>A0ABU6JS66</accession>
<keyword evidence="14" id="KW-1185">Reference proteome</keyword>
<dbReference type="PANTHER" id="PTHR43227:SF9">
    <property type="entry name" value="SN-GLYCEROL-3-PHOSPHATE TRANSPORT SYSTEM PERMEASE PROTEIN UGPA"/>
    <property type="match status" value="1"/>
</dbReference>
<feature type="transmembrane region" description="Helical" evidence="11">
    <location>
        <begin position="201"/>
        <end position="220"/>
    </location>
</feature>
<dbReference type="InterPro" id="IPR000515">
    <property type="entry name" value="MetI-like"/>
</dbReference>
<keyword evidence="5" id="KW-1003">Cell membrane</keyword>
<sequence length="296" mass="32631">MKKQSYPNRWLPLWLALPQLALVLWFIYWPASSLIDWSFTLEPPFGGGGRIFVGWDNFREIFADPEYARALRQSLLFSLTAPLLSLAAATALAICVDRGLRGAHTCSVLYILPYAVAAPAAGLAFSFIFSPEAGLLAGLNAWRPGTWDPTRDSTHAMALLVACFSWKWVGYNFLFLLAGLRAIPRYLLEAAALDGAGPFKRALDIQLPLLTPSLFFLFVLNLNESLVGPDTFGIIDMTTQGGPAKATDLLIYRLVNEAFEGLNYSGSAAQSLLLVAITVALAMLQFRVIERRVHYK</sequence>
<keyword evidence="6" id="KW-0997">Cell inner membrane</keyword>
<dbReference type="InterPro" id="IPR050809">
    <property type="entry name" value="UgpAE/MalFG_permease"/>
</dbReference>
<keyword evidence="8 11" id="KW-1133">Transmembrane helix</keyword>
<keyword evidence="7 11" id="KW-0812">Transmembrane</keyword>
<dbReference type="SUPFAM" id="SSF161098">
    <property type="entry name" value="MetI-like"/>
    <property type="match status" value="1"/>
</dbReference>
<reference evidence="13 14" key="1">
    <citation type="journal article" date="2017" name="Int. J. Syst. Evol. Microbiol.">
        <title>Brenneria populi subsp. brevivirga subsp. nov. isolated from symptomatic bark of Populus x euramericana canker, and description of Brenneria populi subsp. populi subsp. nov.</title>
        <authorList>
            <person name="Zheng M.H."/>
            <person name="Piao C.G."/>
            <person name="Xue H."/>
            <person name="Guo M.W."/>
            <person name="Li Y."/>
        </authorList>
    </citation>
    <scope>NUCLEOTIDE SEQUENCE [LARGE SCALE GENOMIC DNA]</scope>
    <source>
        <strain evidence="13 14">D9-5</strain>
    </source>
</reference>
<evidence type="ECO:0000256" key="9">
    <source>
        <dbReference type="ARBA" id="ARBA00023136"/>
    </source>
</evidence>
<name>A0ABU6JS66_9GAMM</name>
<gene>
    <name evidence="13" type="ORF">VSX58_12825</name>
</gene>
<evidence type="ECO:0000256" key="6">
    <source>
        <dbReference type="ARBA" id="ARBA00022519"/>
    </source>
</evidence>
<evidence type="ECO:0000313" key="13">
    <source>
        <dbReference type="EMBL" id="MEC5343477.1"/>
    </source>
</evidence>